<reference evidence="1 2" key="1">
    <citation type="journal article" date="2000" name="DNA Res.">
        <title>Complete genome structure of the nitrogen-fixing symbiotic bacterium Mesorhizobium loti.</title>
        <authorList>
            <person name="Kaneko T."/>
            <person name="Nakamura Y."/>
            <person name="Sato S."/>
            <person name="Asamizu E."/>
            <person name="Kato T."/>
            <person name="Sasamoto S."/>
            <person name="Watanabe A."/>
            <person name="Idesawa K."/>
            <person name="Ishikawa A."/>
            <person name="Kawashima K."/>
            <person name="Kimura T."/>
            <person name="Kishida Y."/>
            <person name="Kiyokawa C."/>
            <person name="Kohara M."/>
            <person name="Matsumoto M."/>
            <person name="Matsuno A."/>
            <person name="Mochizuki Y."/>
            <person name="Nakayama S."/>
            <person name="Nakazaki N."/>
            <person name="Shimpo S."/>
            <person name="Sugimoto M."/>
            <person name="Takeuchi C."/>
            <person name="Yamada M."/>
            <person name="Tabata S."/>
        </authorList>
    </citation>
    <scope>NUCLEOTIDE SEQUENCE [LARGE SCALE GENOMIC DNA]</scope>
    <source>
        <strain evidence="2">LMG 29417 / CECT 9101 / MAFF 303099</strain>
    </source>
</reference>
<evidence type="ECO:0000313" key="1">
    <source>
        <dbReference type="EMBL" id="BAB54391.1"/>
    </source>
</evidence>
<accession>Q982R5</accession>
<dbReference type="KEGG" id="mlo:mlr8529"/>
<protein>
    <submittedName>
        <fullName evidence="1">Mlr8529 protein</fullName>
    </submittedName>
</protein>
<gene>
    <name evidence="1" type="ordered locus">mlr8529</name>
</gene>
<proteinExistence type="predicted"/>
<sequence>MRSFLTVTTAATSLALLTPEEMRVAAGLASTDGSQDAVLSPLGLRIAASIMAECKIAFASGGEPTLLKETLSETFYGVRADSLVLGRRHNVTIASVNNRSTTLDPADYVVDPEAGILTRLSNDCPVRWCSTKLVVVYNAGFTDVPGDLKQAALDFFRYAWLEGKRDPALKSEVIDTPDVERTERAWWVGSVPGQSFEGAVPDIVAGQLKRFRNFTIR</sequence>
<dbReference type="RefSeq" id="WP_010915690.1">
    <property type="nucleotide sequence ID" value="NC_002678.2"/>
</dbReference>
<organism evidence="1 2">
    <name type="scientific">Mesorhizobium japonicum (strain LMG 29417 / CECT 9101 / MAFF 303099)</name>
    <name type="common">Mesorhizobium loti (strain MAFF 303099)</name>
    <dbReference type="NCBI Taxonomy" id="266835"/>
    <lineage>
        <taxon>Bacteria</taxon>
        <taxon>Pseudomonadati</taxon>
        <taxon>Pseudomonadota</taxon>
        <taxon>Alphaproteobacteria</taxon>
        <taxon>Hyphomicrobiales</taxon>
        <taxon>Phyllobacteriaceae</taxon>
        <taxon>Mesorhizobium</taxon>
    </lineage>
</organism>
<evidence type="ECO:0000313" key="2">
    <source>
        <dbReference type="Proteomes" id="UP000000552"/>
    </source>
</evidence>
<dbReference type="EMBL" id="BA000012">
    <property type="protein sequence ID" value="BAB54391.1"/>
    <property type="molecule type" value="Genomic_DNA"/>
</dbReference>
<dbReference type="Proteomes" id="UP000000552">
    <property type="component" value="Chromosome"/>
</dbReference>
<dbReference type="eggNOG" id="ENOG5033AWF">
    <property type="taxonomic scope" value="Bacteria"/>
</dbReference>
<dbReference type="AlphaFoldDB" id="Q982R5"/>
<dbReference type="HOGENOM" id="CLU_1271439_0_0_5"/>
<name>Q982R5_RHILO</name>